<dbReference type="InterPro" id="IPR029039">
    <property type="entry name" value="Flavoprotein-like_sf"/>
</dbReference>
<evidence type="ECO:0000313" key="3">
    <source>
        <dbReference type="Proteomes" id="UP001174936"/>
    </source>
</evidence>
<dbReference type="SUPFAM" id="SSF52218">
    <property type="entry name" value="Flavoproteins"/>
    <property type="match status" value="1"/>
</dbReference>
<accession>A0AA40CSE2</accession>
<dbReference type="GO" id="GO:0010181">
    <property type="term" value="F:FMN binding"/>
    <property type="evidence" value="ECO:0007669"/>
    <property type="project" value="TreeGrafter"/>
</dbReference>
<reference evidence="2" key="1">
    <citation type="submission" date="2023-06" db="EMBL/GenBank/DDBJ databases">
        <title>Genome-scale phylogeny and comparative genomics of the fungal order Sordariales.</title>
        <authorList>
            <consortium name="Lawrence Berkeley National Laboratory"/>
            <person name="Hensen N."/>
            <person name="Bonometti L."/>
            <person name="Westerberg I."/>
            <person name="Brannstrom I.O."/>
            <person name="Guillou S."/>
            <person name="Cros-Aarteil S."/>
            <person name="Calhoun S."/>
            <person name="Haridas S."/>
            <person name="Kuo A."/>
            <person name="Mondo S."/>
            <person name="Pangilinan J."/>
            <person name="Riley R."/>
            <person name="Labutti K."/>
            <person name="Andreopoulos B."/>
            <person name="Lipzen A."/>
            <person name="Chen C."/>
            <person name="Yanf M."/>
            <person name="Daum C."/>
            <person name="Ng V."/>
            <person name="Clum A."/>
            <person name="Steindorff A."/>
            <person name="Ohm R."/>
            <person name="Martin F."/>
            <person name="Silar P."/>
            <person name="Natvig D."/>
            <person name="Lalanne C."/>
            <person name="Gautier V."/>
            <person name="Ament-Velasquez S.L."/>
            <person name="Kruys A."/>
            <person name="Hutchinson M.I."/>
            <person name="Powell A.J."/>
            <person name="Barry K."/>
            <person name="Miller A.N."/>
            <person name="Grigoriev I.V."/>
            <person name="Debuchy R."/>
            <person name="Gladieux P."/>
            <person name="Thoren M.H."/>
            <person name="Johannesson H."/>
        </authorList>
    </citation>
    <scope>NUCLEOTIDE SEQUENCE</scope>
    <source>
        <strain evidence="2">SMH2532-1</strain>
    </source>
</reference>
<dbReference type="Proteomes" id="UP001174936">
    <property type="component" value="Unassembled WGS sequence"/>
</dbReference>
<dbReference type="InterPro" id="IPR050712">
    <property type="entry name" value="NAD(P)H-dep_reductase"/>
</dbReference>
<dbReference type="AlphaFoldDB" id="A0AA40CSE2"/>
<feature type="domain" description="NADPH-dependent FMN reductase-like" evidence="1">
    <location>
        <begin position="4"/>
        <end position="149"/>
    </location>
</feature>
<protein>
    <submittedName>
        <fullName evidence="2">Flavoprotein-like protein</fullName>
    </submittedName>
</protein>
<dbReference type="GO" id="GO:0016491">
    <property type="term" value="F:oxidoreductase activity"/>
    <property type="evidence" value="ECO:0007669"/>
    <property type="project" value="InterPro"/>
</dbReference>
<dbReference type="PANTHER" id="PTHR30543">
    <property type="entry name" value="CHROMATE REDUCTASE"/>
    <property type="match status" value="1"/>
</dbReference>
<organism evidence="2 3">
    <name type="scientific">Cercophora newfieldiana</name>
    <dbReference type="NCBI Taxonomy" id="92897"/>
    <lineage>
        <taxon>Eukaryota</taxon>
        <taxon>Fungi</taxon>
        <taxon>Dikarya</taxon>
        <taxon>Ascomycota</taxon>
        <taxon>Pezizomycotina</taxon>
        <taxon>Sordariomycetes</taxon>
        <taxon>Sordariomycetidae</taxon>
        <taxon>Sordariales</taxon>
        <taxon>Lasiosphaeriaceae</taxon>
        <taxon>Cercophora</taxon>
    </lineage>
</organism>
<proteinExistence type="predicted"/>
<comment type="caution">
    <text evidence="2">The sequence shown here is derived from an EMBL/GenBank/DDBJ whole genome shotgun (WGS) entry which is preliminary data.</text>
</comment>
<keyword evidence="3" id="KW-1185">Reference proteome</keyword>
<gene>
    <name evidence="2" type="ORF">B0T16DRAFT_436053</name>
</gene>
<dbReference type="EMBL" id="JAULSV010000003">
    <property type="protein sequence ID" value="KAK0648937.1"/>
    <property type="molecule type" value="Genomic_DNA"/>
</dbReference>
<name>A0AA40CSE2_9PEZI</name>
<dbReference type="Pfam" id="PF03358">
    <property type="entry name" value="FMN_red"/>
    <property type="match status" value="1"/>
</dbReference>
<dbReference type="Gene3D" id="3.40.50.360">
    <property type="match status" value="1"/>
</dbReference>
<evidence type="ECO:0000313" key="2">
    <source>
        <dbReference type="EMBL" id="KAK0648937.1"/>
    </source>
</evidence>
<dbReference type="PANTHER" id="PTHR30543:SF21">
    <property type="entry name" value="NAD(P)H-DEPENDENT FMN REDUCTASE LOT6"/>
    <property type="match status" value="1"/>
</dbReference>
<dbReference type="GO" id="GO:0005829">
    <property type="term" value="C:cytosol"/>
    <property type="evidence" value="ECO:0007669"/>
    <property type="project" value="TreeGrafter"/>
</dbReference>
<evidence type="ECO:0000259" key="1">
    <source>
        <dbReference type="Pfam" id="PF03358"/>
    </source>
</evidence>
<sequence length="213" mass="22802">MSLSVAIITTSTRTPRVGPSIAAFVKSILDEPAKANNITLSPVDLADFKLPIYDEAVVPGMINPAQADGLRFALSHSIAWSAEIKRHDAYIIVQPEYNYGVAGSTKNAIDYLMHEWKGKPVAVVSYGIQGGSFASEQVSHILGKMGLRVADTKPLLKFEGGHGPELMGPMLKGELGEVSREAWKEGKAEDIVKAFEEVVVLLAAPGTEGESAK</sequence>
<dbReference type="InterPro" id="IPR005025">
    <property type="entry name" value="FMN_Rdtase-like_dom"/>
</dbReference>